<gene>
    <name evidence="1" type="ORF">SMN809_LOCUS75766</name>
</gene>
<evidence type="ECO:0000313" key="2">
    <source>
        <dbReference type="Proteomes" id="UP000676336"/>
    </source>
</evidence>
<protein>
    <submittedName>
        <fullName evidence="1">Uncharacterized protein</fullName>
    </submittedName>
</protein>
<dbReference type="EMBL" id="CAJOBI010333275">
    <property type="protein sequence ID" value="CAF5201936.1"/>
    <property type="molecule type" value="Genomic_DNA"/>
</dbReference>
<proteinExistence type="predicted"/>
<accession>A0A8S3IJU2</accession>
<organism evidence="1 2">
    <name type="scientific">Rotaria magnacalcarata</name>
    <dbReference type="NCBI Taxonomy" id="392030"/>
    <lineage>
        <taxon>Eukaryota</taxon>
        <taxon>Metazoa</taxon>
        <taxon>Spiralia</taxon>
        <taxon>Gnathifera</taxon>
        <taxon>Rotifera</taxon>
        <taxon>Eurotatoria</taxon>
        <taxon>Bdelloidea</taxon>
        <taxon>Philodinida</taxon>
        <taxon>Philodinidae</taxon>
        <taxon>Rotaria</taxon>
    </lineage>
</organism>
<reference evidence="1" key="1">
    <citation type="submission" date="2021-02" db="EMBL/GenBank/DDBJ databases">
        <authorList>
            <person name="Nowell W R."/>
        </authorList>
    </citation>
    <scope>NUCLEOTIDE SEQUENCE</scope>
</reference>
<evidence type="ECO:0000313" key="1">
    <source>
        <dbReference type="EMBL" id="CAF5201936.1"/>
    </source>
</evidence>
<dbReference type="AlphaFoldDB" id="A0A8S3IJU2"/>
<comment type="caution">
    <text evidence="1">The sequence shown here is derived from an EMBL/GenBank/DDBJ whole genome shotgun (WGS) entry which is preliminary data.</text>
</comment>
<name>A0A8S3IJU2_9BILA</name>
<sequence length="175" mass="20267">MMTLLDALKDTYGLLFSLLIPIRLNYNFVFKGYSTPPRSNVPPSTNLSFSELFHHSKVLTSNELKRRFSPMKKRRHHLVRKNDSIVPLKRNLNMPVILEKLFDYKEDLSSKSINDNDCLVPLSSANFSLISSKIIHPQPIFDCSIANSCKIKQEKLFSISETTMKQKFQTLFRKN</sequence>
<dbReference type="Proteomes" id="UP000676336">
    <property type="component" value="Unassembled WGS sequence"/>
</dbReference>